<feature type="binding site" evidence="3">
    <location>
        <position position="288"/>
    </location>
    <ligand>
        <name>dimethylallyl diphosphate</name>
        <dbReference type="ChEBI" id="CHEBI:57623"/>
    </ligand>
</feature>
<comment type="similarity">
    <text evidence="1">Belongs to the tryptophan dimethylallyltransferase family.</text>
</comment>
<dbReference type="EMBL" id="CH476617">
    <property type="protein sequence ID" value="EEP80540.1"/>
    <property type="molecule type" value="Genomic_DNA"/>
</dbReference>
<keyword evidence="5" id="KW-1185">Reference proteome</keyword>
<keyword evidence="2" id="KW-0808">Transferase</keyword>
<dbReference type="AlphaFoldDB" id="C4JSE3"/>
<dbReference type="Pfam" id="PF11991">
    <property type="entry name" value="Trp_DMAT"/>
    <property type="match status" value="1"/>
</dbReference>
<dbReference type="KEGG" id="ure:UREG_05382"/>
<dbReference type="InParanoid" id="C4JSE3"/>
<evidence type="ECO:0000313" key="4">
    <source>
        <dbReference type="EMBL" id="EEP80540.1"/>
    </source>
</evidence>
<feature type="binding site" evidence="3">
    <location>
        <position position="122"/>
    </location>
    <ligand>
        <name>dimethylallyl diphosphate</name>
        <dbReference type="ChEBI" id="CHEBI:57623"/>
    </ligand>
</feature>
<dbReference type="CDD" id="cd13929">
    <property type="entry name" value="PT-DMATS_CymD"/>
    <property type="match status" value="1"/>
</dbReference>
<dbReference type="PANTHER" id="PTHR40627">
    <property type="entry name" value="INDOLE PRENYLTRANSFERASE TDIB-RELATED"/>
    <property type="match status" value="1"/>
</dbReference>
<feature type="binding site" evidence="3">
    <location>
        <position position="290"/>
    </location>
    <ligand>
        <name>dimethylallyl diphosphate</name>
        <dbReference type="ChEBI" id="CHEBI:57623"/>
    </ligand>
</feature>
<dbReference type="GO" id="GO:0009820">
    <property type="term" value="P:alkaloid metabolic process"/>
    <property type="evidence" value="ECO:0007669"/>
    <property type="project" value="InterPro"/>
</dbReference>
<dbReference type="GO" id="GO:0016765">
    <property type="term" value="F:transferase activity, transferring alkyl or aryl (other than methyl) groups"/>
    <property type="evidence" value="ECO:0007669"/>
    <property type="project" value="InterPro"/>
</dbReference>
<reference evidence="5" key="1">
    <citation type="journal article" date="2009" name="Genome Res.">
        <title>Comparative genomic analyses of the human fungal pathogens Coccidioides and their relatives.</title>
        <authorList>
            <person name="Sharpton T.J."/>
            <person name="Stajich J.E."/>
            <person name="Rounsley S.D."/>
            <person name="Gardner M.J."/>
            <person name="Wortman J.R."/>
            <person name="Jordar V.S."/>
            <person name="Maiti R."/>
            <person name="Kodira C.D."/>
            <person name="Neafsey D.E."/>
            <person name="Zeng Q."/>
            <person name="Hung C.-Y."/>
            <person name="McMahan C."/>
            <person name="Muszewska A."/>
            <person name="Grynberg M."/>
            <person name="Mandel M.A."/>
            <person name="Kellner E.M."/>
            <person name="Barker B.M."/>
            <person name="Galgiani J.N."/>
            <person name="Orbach M.J."/>
            <person name="Kirkland T.N."/>
            <person name="Cole G.T."/>
            <person name="Henn M.R."/>
            <person name="Birren B.W."/>
            <person name="Taylor J.W."/>
        </authorList>
    </citation>
    <scope>NUCLEOTIDE SEQUENCE [LARGE SCALE GENOMIC DNA]</scope>
    <source>
        <strain evidence="5">UAMH 1704</strain>
    </source>
</reference>
<evidence type="ECO:0000313" key="5">
    <source>
        <dbReference type="Proteomes" id="UP000002058"/>
    </source>
</evidence>
<protein>
    <recommendedName>
        <fullName evidence="6">Aromatic prenyltransferase</fullName>
    </recommendedName>
</protein>
<feature type="binding site" evidence="3">
    <location>
        <position position="373"/>
    </location>
    <ligand>
        <name>dimethylallyl diphosphate</name>
        <dbReference type="ChEBI" id="CHEBI:57623"/>
    </ligand>
</feature>
<dbReference type="NCBIfam" id="TIGR03429">
    <property type="entry name" value="arom_pren_DMATS"/>
    <property type="match status" value="1"/>
</dbReference>
<feature type="binding site" evidence="3">
    <location>
        <position position="211"/>
    </location>
    <ligand>
        <name>dimethylallyl diphosphate</name>
        <dbReference type="ChEBI" id="CHEBI:57623"/>
    </ligand>
</feature>
<dbReference type="GeneID" id="8440563"/>
<dbReference type="eggNOG" id="ENOG502S2XP">
    <property type="taxonomic scope" value="Eukaryota"/>
</dbReference>
<dbReference type="SFLD" id="SFLDS00036">
    <property type="entry name" value="Aromatic_Prenyltransferase"/>
    <property type="match status" value="1"/>
</dbReference>
<name>C4JSE3_UNCRE</name>
<dbReference type="PANTHER" id="PTHR40627:SF3">
    <property type="entry name" value="PRENYLTRANSFERASE ASQH2-RELATED"/>
    <property type="match status" value="1"/>
</dbReference>
<evidence type="ECO:0000256" key="2">
    <source>
        <dbReference type="ARBA" id="ARBA00022679"/>
    </source>
</evidence>
<feature type="binding site" evidence="3">
    <location>
        <position position="109"/>
    </location>
    <ligand>
        <name>L-tryptophan</name>
        <dbReference type="ChEBI" id="CHEBI:57912"/>
    </ligand>
</feature>
<dbReference type="HOGENOM" id="CLU_037431_0_0_1"/>
<evidence type="ECO:0000256" key="1">
    <source>
        <dbReference type="ARBA" id="ARBA00010209"/>
    </source>
</evidence>
<dbReference type="SFLD" id="SFLDG01162">
    <property type="entry name" value="I"/>
    <property type="match status" value="1"/>
</dbReference>
<gene>
    <name evidence="4" type="ORF">UREG_05382</name>
</gene>
<dbReference type="InterPro" id="IPR033964">
    <property type="entry name" value="ABBA"/>
</dbReference>
<feature type="binding site" evidence="3">
    <location>
        <position position="213"/>
    </location>
    <ligand>
        <name>dimethylallyl diphosphate</name>
        <dbReference type="ChEBI" id="CHEBI:57623"/>
    </ligand>
</feature>
<accession>C4JSE3</accession>
<organism evidence="4 5">
    <name type="scientific">Uncinocarpus reesii (strain UAMH 1704)</name>
    <dbReference type="NCBI Taxonomy" id="336963"/>
    <lineage>
        <taxon>Eukaryota</taxon>
        <taxon>Fungi</taxon>
        <taxon>Dikarya</taxon>
        <taxon>Ascomycota</taxon>
        <taxon>Pezizomycotina</taxon>
        <taxon>Eurotiomycetes</taxon>
        <taxon>Eurotiomycetidae</taxon>
        <taxon>Onygenales</taxon>
        <taxon>Onygenaceae</taxon>
        <taxon>Uncinocarpus</taxon>
    </lineage>
</organism>
<dbReference type="Proteomes" id="UP000002058">
    <property type="component" value="Unassembled WGS sequence"/>
</dbReference>
<proteinExistence type="inferred from homology"/>
<sequence length="455" mass="51348">MPAAVEFAAATSSAPTTKPALAIPPKQGLFPKPYRALDRAFCFPDENQSKWWKATAPIFARMLRDAGYDVDQQYEYLTFMREHVYPHLPPALGTKRVFPNPSSGDPDFELSMNFQRSKSTPRVCFLPIVRGPGDDDASYQPDPTRILKTLEPALRDAGYSTKIYDAMKQHMVASDEEKESLQKKGLIKGKIYEVQSTVALDFGANGQIMAKMYMFPTLKSFATNISCSQIFLDAVRAVDPTGQLFPGLSAIEEFFASSIASGPGDASSTASPWNVAFDLVEPEHSRIKIYAYETHVDLKRLEHHWTLGGKLKEPEHLEGLELMKDLFKRLRIPEGHRKVSEDYPIWKDPDSLNPIVVNWELHPGRPDPVPKAYFSIRGLKDMENTEAITEFFASLGWTHHAETYTPNLLSYFPNTNLEETTLAQSWISFAYSRARGPYITVYCQDLDPTLSREPH</sequence>
<dbReference type="PIRSF" id="PIRSF000509">
    <property type="entry name" value="Trp_DMAT"/>
    <property type="match status" value="1"/>
</dbReference>
<dbReference type="InterPro" id="IPR017795">
    <property type="entry name" value="ABBA_NscD-like"/>
</dbReference>
<evidence type="ECO:0008006" key="6">
    <source>
        <dbReference type="Google" id="ProtNLM"/>
    </source>
</evidence>
<dbReference type="VEuPathDB" id="FungiDB:UREG_05382"/>
<feature type="binding site" evidence="3">
    <location>
        <position position="286"/>
    </location>
    <ligand>
        <name>dimethylallyl diphosphate</name>
        <dbReference type="ChEBI" id="CHEBI:57623"/>
    </ligand>
</feature>
<dbReference type="OrthoDB" id="5392033at2759"/>
<evidence type="ECO:0000256" key="3">
    <source>
        <dbReference type="PIRSR" id="PIRSR000509-1"/>
    </source>
</evidence>
<dbReference type="RefSeq" id="XP_002584693.1">
    <property type="nucleotide sequence ID" value="XM_002584647.1"/>
</dbReference>
<dbReference type="InterPro" id="IPR012148">
    <property type="entry name" value="ABBA_DMATS-like"/>
</dbReference>
<dbReference type="OMA" id="EYFYPAL"/>